<keyword evidence="1" id="KW-0175">Coiled coil</keyword>
<sequence length="107" mass="11948">MPSREDGSPRRCGRILRRSRGRPGAGEWDERQRCEAPGKAEEVVDKAEKDKALKMEAEAVMKKAKEEVEAMKMEVEEAKKKAEQEVATLSGWSGLVLMAGVIVRAFM</sequence>
<name>A0A836BV10_9CHLO</name>
<evidence type="ECO:0000256" key="2">
    <source>
        <dbReference type="SAM" id="MobiDB-lite"/>
    </source>
</evidence>
<dbReference type="AlphaFoldDB" id="A0A836BV10"/>
<accession>A0A836BV10</accession>
<keyword evidence="4" id="KW-1185">Reference proteome</keyword>
<dbReference type="EMBL" id="JAEHOE010000082">
    <property type="protein sequence ID" value="KAG2488563.1"/>
    <property type="molecule type" value="Genomic_DNA"/>
</dbReference>
<evidence type="ECO:0000313" key="4">
    <source>
        <dbReference type="Proteomes" id="UP000612055"/>
    </source>
</evidence>
<evidence type="ECO:0000256" key="1">
    <source>
        <dbReference type="SAM" id="Coils"/>
    </source>
</evidence>
<organism evidence="3 4">
    <name type="scientific">Edaphochlamys debaryana</name>
    <dbReference type="NCBI Taxonomy" id="47281"/>
    <lineage>
        <taxon>Eukaryota</taxon>
        <taxon>Viridiplantae</taxon>
        <taxon>Chlorophyta</taxon>
        <taxon>core chlorophytes</taxon>
        <taxon>Chlorophyceae</taxon>
        <taxon>CS clade</taxon>
        <taxon>Chlamydomonadales</taxon>
        <taxon>Chlamydomonadales incertae sedis</taxon>
        <taxon>Edaphochlamys</taxon>
    </lineage>
</organism>
<evidence type="ECO:0000313" key="3">
    <source>
        <dbReference type="EMBL" id="KAG2488563.1"/>
    </source>
</evidence>
<proteinExistence type="predicted"/>
<protein>
    <submittedName>
        <fullName evidence="3">Uncharacterized protein</fullName>
    </submittedName>
</protein>
<feature type="region of interest" description="Disordered" evidence="2">
    <location>
        <begin position="1"/>
        <end position="47"/>
    </location>
</feature>
<feature type="compositionally biased region" description="Basic and acidic residues" evidence="2">
    <location>
        <begin position="28"/>
        <end position="47"/>
    </location>
</feature>
<feature type="coiled-coil region" evidence="1">
    <location>
        <begin position="47"/>
        <end position="88"/>
    </location>
</feature>
<gene>
    <name evidence="3" type="ORF">HYH03_012882</name>
</gene>
<feature type="compositionally biased region" description="Basic residues" evidence="2">
    <location>
        <begin position="11"/>
        <end position="21"/>
    </location>
</feature>
<dbReference type="Proteomes" id="UP000612055">
    <property type="component" value="Unassembled WGS sequence"/>
</dbReference>
<comment type="caution">
    <text evidence="3">The sequence shown here is derived from an EMBL/GenBank/DDBJ whole genome shotgun (WGS) entry which is preliminary data.</text>
</comment>
<reference evidence="3" key="1">
    <citation type="journal article" date="2020" name="bioRxiv">
        <title>Comparative genomics of Chlamydomonas.</title>
        <authorList>
            <person name="Craig R.J."/>
            <person name="Hasan A.R."/>
            <person name="Ness R.W."/>
            <person name="Keightley P.D."/>
        </authorList>
    </citation>
    <scope>NUCLEOTIDE SEQUENCE</scope>
    <source>
        <strain evidence="3">CCAP 11/70</strain>
    </source>
</reference>